<name>B8FAG3_DESAL</name>
<feature type="domain" description="Flavin reductase like" evidence="4">
    <location>
        <begin position="11"/>
        <end position="164"/>
    </location>
</feature>
<evidence type="ECO:0000256" key="3">
    <source>
        <dbReference type="ARBA" id="ARBA00038054"/>
    </source>
</evidence>
<keyword evidence="6" id="KW-1185">Reference proteome</keyword>
<accession>B8FAG3</accession>
<dbReference type="eggNOG" id="COG1853">
    <property type="taxonomic scope" value="Bacteria"/>
</dbReference>
<evidence type="ECO:0000313" key="6">
    <source>
        <dbReference type="Proteomes" id="UP000000739"/>
    </source>
</evidence>
<gene>
    <name evidence="5" type="ordered locus">Dalk_1561</name>
</gene>
<sequence>MKKSFGPQTYLPATPVLLVGTYDKEGKPNLMTAAWGGICCSNPVCMTVSLRKATYSYSGIVERKAFTLGVPSQSQVREADYMGIVSGAKVDKFAEAGLHAIKGDFVDAPYAEEIPFVVECELVESLELGLHTMFVGKVMDVKADESVLAEDGLPDVSLIKPIVYDPMHKIYSGLGESLGKGFSVGRK</sequence>
<dbReference type="EMBL" id="CP001322">
    <property type="protein sequence ID" value="ACL03259.1"/>
    <property type="molecule type" value="Genomic_DNA"/>
</dbReference>
<comment type="cofactor">
    <cofactor evidence="1">
        <name>FMN</name>
        <dbReference type="ChEBI" id="CHEBI:58210"/>
    </cofactor>
</comment>
<dbReference type="AlphaFoldDB" id="B8FAG3"/>
<dbReference type="KEGG" id="dal:Dalk_1561"/>
<dbReference type="GO" id="GO:0010181">
    <property type="term" value="F:FMN binding"/>
    <property type="evidence" value="ECO:0007669"/>
    <property type="project" value="InterPro"/>
</dbReference>
<dbReference type="Proteomes" id="UP000000739">
    <property type="component" value="Chromosome"/>
</dbReference>
<dbReference type="HOGENOM" id="CLU_059021_5_5_7"/>
<dbReference type="SMART" id="SM00903">
    <property type="entry name" value="Flavin_Reduct"/>
    <property type="match status" value="1"/>
</dbReference>
<dbReference type="InterPro" id="IPR052174">
    <property type="entry name" value="Flavoredoxin"/>
</dbReference>
<evidence type="ECO:0000259" key="4">
    <source>
        <dbReference type="SMART" id="SM00903"/>
    </source>
</evidence>
<evidence type="ECO:0000256" key="2">
    <source>
        <dbReference type="ARBA" id="ARBA00022630"/>
    </source>
</evidence>
<keyword evidence="2" id="KW-0285">Flavoprotein</keyword>
<dbReference type="PANTHER" id="PTHR43567">
    <property type="entry name" value="FLAVOREDOXIN-RELATED-RELATED"/>
    <property type="match status" value="1"/>
</dbReference>
<dbReference type="SUPFAM" id="SSF50475">
    <property type="entry name" value="FMN-binding split barrel"/>
    <property type="match status" value="1"/>
</dbReference>
<dbReference type="PANTHER" id="PTHR43567:SF1">
    <property type="entry name" value="FLAVOREDOXIN"/>
    <property type="match status" value="1"/>
</dbReference>
<dbReference type="InterPro" id="IPR002563">
    <property type="entry name" value="Flavin_Rdtase-like_dom"/>
</dbReference>
<organism evidence="5 6">
    <name type="scientific">Desulfatibacillum aliphaticivorans</name>
    <dbReference type="NCBI Taxonomy" id="218208"/>
    <lineage>
        <taxon>Bacteria</taxon>
        <taxon>Pseudomonadati</taxon>
        <taxon>Thermodesulfobacteriota</taxon>
        <taxon>Desulfobacteria</taxon>
        <taxon>Desulfobacterales</taxon>
        <taxon>Desulfatibacillaceae</taxon>
        <taxon>Desulfatibacillum</taxon>
    </lineage>
</organism>
<dbReference type="GO" id="GO:0016646">
    <property type="term" value="F:oxidoreductase activity, acting on the CH-NH group of donors, NAD or NADP as acceptor"/>
    <property type="evidence" value="ECO:0007669"/>
    <property type="project" value="UniProtKB-ARBA"/>
</dbReference>
<evidence type="ECO:0000256" key="1">
    <source>
        <dbReference type="ARBA" id="ARBA00001917"/>
    </source>
</evidence>
<comment type="similarity">
    <text evidence="3">Belongs to the flavoredoxin family.</text>
</comment>
<reference evidence="5 6" key="1">
    <citation type="journal article" date="2012" name="Environ. Microbiol.">
        <title>The genome sequence of Desulfatibacillum alkenivorans AK-01: a blueprint for anaerobic alkane oxidation.</title>
        <authorList>
            <person name="Callaghan A.V."/>
            <person name="Morris B.E."/>
            <person name="Pereira I.A."/>
            <person name="McInerney M.J."/>
            <person name="Austin R.N."/>
            <person name="Groves J.T."/>
            <person name="Kukor J.J."/>
            <person name="Suflita J.M."/>
            <person name="Young L.Y."/>
            <person name="Zylstra G.J."/>
            <person name="Wawrik B."/>
        </authorList>
    </citation>
    <scope>NUCLEOTIDE SEQUENCE [LARGE SCALE GENOMIC DNA]</scope>
    <source>
        <strain evidence="5 6">AK-01</strain>
    </source>
</reference>
<proteinExistence type="inferred from homology"/>
<evidence type="ECO:0000313" key="5">
    <source>
        <dbReference type="EMBL" id="ACL03259.1"/>
    </source>
</evidence>
<dbReference type="Pfam" id="PF01613">
    <property type="entry name" value="Flavin_Reduct"/>
    <property type="match status" value="1"/>
</dbReference>
<dbReference type="InterPro" id="IPR012349">
    <property type="entry name" value="Split_barrel_FMN-bd"/>
</dbReference>
<dbReference type="RefSeq" id="WP_012610693.1">
    <property type="nucleotide sequence ID" value="NC_011768.1"/>
</dbReference>
<dbReference type="Gene3D" id="2.30.110.10">
    <property type="entry name" value="Electron Transport, Fmn-binding Protein, Chain A"/>
    <property type="match status" value="1"/>
</dbReference>
<protein>
    <submittedName>
        <fullName evidence="5">Flavin reductase domain protein FMN-binding</fullName>
    </submittedName>
</protein>